<evidence type="ECO:0000256" key="3">
    <source>
        <dbReference type="ARBA" id="ARBA00022544"/>
    </source>
</evidence>
<dbReference type="Gene3D" id="3.30.300.210">
    <property type="entry name" value="Nutrient germinant receptor protein C, domain 3"/>
    <property type="match status" value="1"/>
</dbReference>
<evidence type="ECO:0000313" key="11">
    <source>
        <dbReference type="Proteomes" id="UP001597227"/>
    </source>
</evidence>
<evidence type="ECO:0000256" key="7">
    <source>
        <dbReference type="ARBA" id="ARBA00023288"/>
    </source>
</evidence>
<keyword evidence="11" id="KW-1185">Reference proteome</keyword>
<evidence type="ECO:0000256" key="1">
    <source>
        <dbReference type="ARBA" id="ARBA00004635"/>
    </source>
</evidence>
<comment type="subcellular location">
    <subcellularLocation>
        <location evidence="1">Membrane</location>
        <topology evidence="1">Lipid-anchor</topology>
    </subcellularLocation>
</comment>
<dbReference type="Pfam" id="PF25198">
    <property type="entry name" value="Spore_GerAC_N"/>
    <property type="match status" value="1"/>
</dbReference>
<reference evidence="11" key="1">
    <citation type="journal article" date="2019" name="Int. J. Syst. Evol. Microbiol.">
        <title>The Global Catalogue of Microorganisms (GCM) 10K type strain sequencing project: providing services to taxonomists for standard genome sequencing and annotation.</title>
        <authorList>
            <consortium name="The Broad Institute Genomics Platform"/>
            <consortium name="The Broad Institute Genome Sequencing Center for Infectious Disease"/>
            <person name="Wu L."/>
            <person name="Ma J."/>
        </authorList>
    </citation>
    <scope>NUCLEOTIDE SEQUENCE [LARGE SCALE GENOMIC DNA]</scope>
    <source>
        <strain evidence="11">CCUG 15531</strain>
    </source>
</reference>
<dbReference type="NCBIfam" id="TIGR02887">
    <property type="entry name" value="spore_ger_x_C"/>
    <property type="match status" value="1"/>
</dbReference>
<dbReference type="Pfam" id="PF05504">
    <property type="entry name" value="Spore_GerAC"/>
    <property type="match status" value="1"/>
</dbReference>
<keyword evidence="6" id="KW-0564">Palmitate</keyword>
<dbReference type="PANTHER" id="PTHR35789:SF1">
    <property type="entry name" value="SPORE GERMINATION PROTEIN B3"/>
    <property type="match status" value="1"/>
</dbReference>
<evidence type="ECO:0000256" key="2">
    <source>
        <dbReference type="ARBA" id="ARBA00007886"/>
    </source>
</evidence>
<name>A0ABW4MM62_9BACI</name>
<evidence type="ECO:0000313" key="10">
    <source>
        <dbReference type="EMBL" id="MFD1778729.1"/>
    </source>
</evidence>
<feature type="domain" description="Spore germination GerAC-like C-terminal" evidence="8">
    <location>
        <begin position="198"/>
        <end position="357"/>
    </location>
</feature>
<proteinExistence type="inferred from homology"/>
<dbReference type="InterPro" id="IPR057336">
    <property type="entry name" value="GerAC_N"/>
</dbReference>
<keyword evidence="3" id="KW-0309">Germination</keyword>
<organism evidence="10 11">
    <name type="scientific">Fredinandcohnia salidurans</name>
    <dbReference type="NCBI Taxonomy" id="2595041"/>
    <lineage>
        <taxon>Bacteria</taxon>
        <taxon>Bacillati</taxon>
        <taxon>Bacillota</taxon>
        <taxon>Bacilli</taxon>
        <taxon>Bacillales</taxon>
        <taxon>Bacillaceae</taxon>
        <taxon>Fredinandcohnia</taxon>
    </lineage>
</organism>
<keyword evidence="4" id="KW-0732">Signal</keyword>
<dbReference type="EMBL" id="JBHUEK010000010">
    <property type="protein sequence ID" value="MFD1778729.1"/>
    <property type="molecule type" value="Genomic_DNA"/>
</dbReference>
<evidence type="ECO:0000256" key="4">
    <source>
        <dbReference type="ARBA" id="ARBA00022729"/>
    </source>
</evidence>
<dbReference type="Proteomes" id="UP001597227">
    <property type="component" value="Unassembled WGS sequence"/>
</dbReference>
<gene>
    <name evidence="10" type="ORF">ACFSFW_08620</name>
</gene>
<comment type="caution">
    <text evidence="10">The sequence shown here is derived from an EMBL/GenBank/DDBJ whole genome shotgun (WGS) entry which is preliminary data.</text>
</comment>
<evidence type="ECO:0000256" key="5">
    <source>
        <dbReference type="ARBA" id="ARBA00023136"/>
    </source>
</evidence>
<protein>
    <submittedName>
        <fullName evidence="10">Ger(X)C family spore germination protein</fullName>
    </submittedName>
</protein>
<dbReference type="InterPro" id="IPR046953">
    <property type="entry name" value="Spore_GerAC-like_C"/>
</dbReference>
<dbReference type="RefSeq" id="WP_388037219.1">
    <property type="nucleotide sequence ID" value="NZ_JBHUEK010000010.1"/>
</dbReference>
<accession>A0ABW4MM62</accession>
<sequence length="360" mass="40495">MKKVLTGIALCTITLITILYGRISEEIIDEINMVAAVGFDRAEGQKIKGTAVIPVFKADKSIDNASFTGESVLAKEIINVLQKKSADPLVTGAVRVVLYEDELAKNGILRYIDALQRDASIGSKINLAIIEGKTNEVLEKSLGNRGTGEYLSIMLQHNIEKRDLPRSDLHTFMYRHYMDGMDPFLPTMKLLSNKMEITGLGMFKHGKMVAKIDEPDLFFFKAMVEDYGEGSYTIRLKGTDEYASIRRIKSKRKIKVEEVDGEPKVNITIKFEGVLSEFSGQTTNPKTIQTIDEELENTIKEKSEAMLKDFQEKNIDPVGIGYMARHSTRGLDFKKWELNYPNIKIEVHSEVTITETGITQ</sequence>
<dbReference type="InterPro" id="IPR008844">
    <property type="entry name" value="Spore_GerAC-like"/>
</dbReference>
<keyword evidence="7" id="KW-0449">Lipoprotein</keyword>
<dbReference type="InterPro" id="IPR038501">
    <property type="entry name" value="Spore_GerAC_C_sf"/>
</dbReference>
<dbReference type="PANTHER" id="PTHR35789">
    <property type="entry name" value="SPORE GERMINATION PROTEIN B3"/>
    <property type="match status" value="1"/>
</dbReference>
<evidence type="ECO:0000259" key="9">
    <source>
        <dbReference type="Pfam" id="PF25198"/>
    </source>
</evidence>
<comment type="similarity">
    <text evidence="2">Belongs to the GerABKC lipoprotein family.</text>
</comment>
<evidence type="ECO:0000256" key="6">
    <source>
        <dbReference type="ARBA" id="ARBA00023139"/>
    </source>
</evidence>
<evidence type="ECO:0000259" key="8">
    <source>
        <dbReference type="Pfam" id="PF05504"/>
    </source>
</evidence>
<feature type="domain" description="Spore germination protein N-terminal" evidence="9">
    <location>
        <begin position="26"/>
        <end position="189"/>
    </location>
</feature>
<keyword evidence="5" id="KW-0472">Membrane</keyword>